<dbReference type="Proteomes" id="UP000625711">
    <property type="component" value="Unassembled WGS sequence"/>
</dbReference>
<protein>
    <submittedName>
        <fullName evidence="2">Uncharacterized protein</fullName>
    </submittedName>
</protein>
<organism evidence="2 3">
    <name type="scientific">Rhynchophorus ferrugineus</name>
    <name type="common">Red palm weevil</name>
    <name type="synonym">Curculio ferrugineus</name>
    <dbReference type="NCBI Taxonomy" id="354439"/>
    <lineage>
        <taxon>Eukaryota</taxon>
        <taxon>Metazoa</taxon>
        <taxon>Ecdysozoa</taxon>
        <taxon>Arthropoda</taxon>
        <taxon>Hexapoda</taxon>
        <taxon>Insecta</taxon>
        <taxon>Pterygota</taxon>
        <taxon>Neoptera</taxon>
        <taxon>Endopterygota</taxon>
        <taxon>Coleoptera</taxon>
        <taxon>Polyphaga</taxon>
        <taxon>Cucujiformia</taxon>
        <taxon>Curculionidae</taxon>
        <taxon>Dryophthorinae</taxon>
        <taxon>Rhynchophorus</taxon>
    </lineage>
</organism>
<dbReference type="EMBL" id="JAACXV010014140">
    <property type="protein sequence ID" value="KAF7270083.1"/>
    <property type="molecule type" value="Genomic_DNA"/>
</dbReference>
<reference evidence="2" key="1">
    <citation type="submission" date="2020-08" db="EMBL/GenBank/DDBJ databases">
        <title>Genome sequencing and assembly of the red palm weevil Rhynchophorus ferrugineus.</title>
        <authorList>
            <person name="Dias G.B."/>
            <person name="Bergman C.M."/>
            <person name="Manee M."/>
        </authorList>
    </citation>
    <scope>NUCLEOTIDE SEQUENCE</scope>
    <source>
        <strain evidence="2">AA-2017</strain>
        <tissue evidence="2">Whole larva</tissue>
    </source>
</reference>
<keyword evidence="3" id="KW-1185">Reference proteome</keyword>
<gene>
    <name evidence="2" type="ORF">GWI33_016941</name>
</gene>
<accession>A0A834I042</accession>
<evidence type="ECO:0000256" key="1">
    <source>
        <dbReference type="SAM" id="MobiDB-lite"/>
    </source>
</evidence>
<proteinExistence type="predicted"/>
<evidence type="ECO:0000313" key="2">
    <source>
        <dbReference type="EMBL" id="KAF7270083.1"/>
    </source>
</evidence>
<evidence type="ECO:0000313" key="3">
    <source>
        <dbReference type="Proteomes" id="UP000625711"/>
    </source>
</evidence>
<sequence length="80" mass="8673">MEAVLIVFADKETKSSDVRIQMASDIHRDPTARRRRSTGVGGGHRRAPGGKELHFLMQIVFPYSIGDVLSTGFVCGALGT</sequence>
<comment type="caution">
    <text evidence="2">The sequence shown here is derived from an EMBL/GenBank/DDBJ whole genome shotgun (WGS) entry which is preliminary data.</text>
</comment>
<feature type="compositionally biased region" description="Basic residues" evidence="1">
    <location>
        <begin position="33"/>
        <end position="47"/>
    </location>
</feature>
<name>A0A834I042_RHYFE</name>
<dbReference type="AlphaFoldDB" id="A0A834I042"/>
<feature type="region of interest" description="Disordered" evidence="1">
    <location>
        <begin position="28"/>
        <end position="47"/>
    </location>
</feature>